<dbReference type="Pfam" id="PF00072">
    <property type="entry name" value="Response_reg"/>
    <property type="match status" value="1"/>
</dbReference>
<dbReference type="RefSeq" id="WP_074522223.1">
    <property type="nucleotide sequence ID" value="NZ_FNHZ01000009.1"/>
</dbReference>
<dbReference type="PANTHER" id="PTHR44591">
    <property type="entry name" value="STRESS RESPONSE REGULATOR PROTEIN 1"/>
    <property type="match status" value="1"/>
</dbReference>
<dbReference type="InterPro" id="IPR050595">
    <property type="entry name" value="Bact_response_regulator"/>
</dbReference>
<gene>
    <name evidence="6" type="ORF">SAMN05216544_2262</name>
</gene>
<proteinExistence type="predicted"/>
<dbReference type="Gene3D" id="3.40.50.2300">
    <property type="match status" value="1"/>
</dbReference>
<organism evidence="6 7">
    <name type="scientific">Lachnospira pectinoschiza</name>
    <dbReference type="NCBI Taxonomy" id="28052"/>
    <lineage>
        <taxon>Bacteria</taxon>
        <taxon>Bacillati</taxon>
        <taxon>Bacillota</taxon>
        <taxon>Clostridia</taxon>
        <taxon>Lachnospirales</taxon>
        <taxon>Lachnospiraceae</taxon>
        <taxon>Lachnospira</taxon>
    </lineage>
</organism>
<reference evidence="7" key="1">
    <citation type="submission" date="2016-10" db="EMBL/GenBank/DDBJ databases">
        <authorList>
            <person name="Varghese N."/>
            <person name="Submissions S."/>
        </authorList>
    </citation>
    <scope>NUCLEOTIDE SEQUENCE [LARGE SCALE GENOMIC DNA]</scope>
    <source>
        <strain evidence="7">M83</strain>
    </source>
</reference>
<evidence type="ECO:0000256" key="3">
    <source>
        <dbReference type="ARBA" id="ARBA00024867"/>
    </source>
</evidence>
<dbReference type="SMART" id="SM00448">
    <property type="entry name" value="REC"/>
    <property type="match status" value="1"/>
</dbReference>
<dbReference type="PROSITE" id="PS50110">
    <property type="entry name" value="RESPONSE_REGULATORY"/>
    <property type="match status" value="1"/>
</dbReference>
<dbReference type="OrthoDB" id="1706569at2"/>
<feature type="modified residue" description="4-aspartylphosphate" evidence="4">
    <location>
        <position position="181"/>
    </location>
</feature>
<dbReference type="InterPro" id="IPR011006">
    <property type="entry name" value="CheY-like_superfamily"/>
</dbReference>
<dbReference type="SUPFAM" id="SSF52172">
    <property type="entry name" value="CheY-like"/>
    <property type="match status" value="1"/>
</dbReference>
<keyword evidence="7" id="KW-1185">Reference proteome</keyword>
<protein>
    <recommendedName>
        <fullName evidence="1">Stage 0 sporulation protein A homolog</fullName>
    </recommendedName>
</protein>
<evidence type="ECO:0000256" key="4">
    <source>
        <dbReference type="PROSITE-ProRule" id="PRU00169"/>
    </source>
</evidence>
<evidence type="ECO:0000259" key="5">
    <source>
        <dbReference type="PROSITE" id="PS50110"/>
    </source>
</evidence>
<dbReference type="AlphaFoldDB" id="A0A1G9ZV90"/>
<dbReference type="GO" id="GO:0000160">
    <property type="term" value="P:phosphorelay signal transduction system"/>
    <property type="evidence" value="ECO:0007669"/>
    <property type="project" value="InterPro"/>
</dbReference>
<dbReference type="Proteomes" id="UP000187651">
    <property type="component" value="Unassembled WGS sequence"/>
</dbReference>
<evidence type="ECO:0000313" key="6">
    <source>
        <dbReference type="EMBL" id="SDN25045.1"/>
    </source>
</evidence>
<evidence type="ECO:0000256" key="2">
    <source>
        <dbReference type="ARBA" id="ARBA00022553"/>
    </source>
</evidence>
<name>A0A1G9ZV90_9FIRM</name>
<dbReference type="EMBL" id="FNHZ01000009">
    <property type="protein sequence ID" value="SDN25045.1"/>
    <property type="molecule type" value="Genomic_DNA"/>
</dbReference>
<sequence length="267" mass="30654">MDKKVLLLGDSNSFMVGAIEKELIKARFKVTRAEIDEESIKAVGQLPELFIMYLEREFALNDENLIYINNLLKDDMDRLLYLVGSDKEVNSLKPAIEDDLISGIFKRPINIKNLTVVLEEVMDKRSKIEEKKRILVCDDDGTMLRTMKSWLNEKYQVFMVNSGMSAITFLATNKVDLILLDYEMPVITGAKVYEMIKSEKDTANIPVMFLTAKSDKDSVMEVLSLNPKPEAYLLKSQSKEVVLSSINDFFEKQRKEKFNELGKNLRT</sequence>
<comment type="function">
    <text evidence="3">May play the central regulatory role in sporulation. It may be an element of the effector pathway responsible for the activation of sporulation genes in response to nutritional stress. Spo0A may act in concert with spo0H (a sigma factor) to control the expression of some genes that are critical to the sporulation process.</text>
</comment>
<accession>A0A1G9ZV90</accession>
<dbReference type="InterPro" id="IPR001789">
    <property type="entry name" value="Sig_transdc_resp-reg_receiver"/>
</dbReference>
<evidence type="ECO:0000256" key="1">
    <source>
        <dbReference type="ARBA" id="ARBA00018672"/>
    </source>
</evidence>
<keyword evidence="2 4" id="KW-0597">Phosphoprotein</keyword>
<feature type="domain" description="Response regulatory" evidence="5">
    <location>
        <begin position="133"/>
        <end position="250"/>
    </location>
</feature>
<dbReference type="PANTHER" id="PTHR44591:SF3">
    <property type="entry name" value="RESPONSE REGULATORY DOMAIN-CONTAINING PROTEIN"/>
    <property type="match status" value="1"/>
</dbReference>
<evidence type="ECO:0000313" key="7">
    <source>
        <dbReference type="Proteomes" id="UP000187651"/>
    </source>
</evidence>